<feature type="transmembrane region" description="Helical" evidence="1">
    <location>
        <begin position="137"/>
        <end position="154"/>
    </location>
</feature>
<organism evidence="2 3">
    <name type="scientific">Dictyobacter vulcani</name>
    <dbReference type="NCBI Taxonomy" id="2607529"/>
    <lineage>
        <taxon>Bacteria</taxon>
        <taxon>Bacillati</taxon>
        <taxon>Chloroflexota</taxon>
        <taxon>Ktedonobacteria</taxon>
        <taxon>Ktedonobacterales</taxon>
        <taxon>Dictyobacteraceae</taxon>
        <taxon>Dictyobacter</taxon>
    </lineage>
</organism>
<feature type="transmembrane region" description="Helical" evidence="1">
    <location>
        <begin position="87"/>
        <end position="107"/>
    </location>
</feature>
<evidence type="ECO:0000313" key="3">
    <source>
        <dbReference type="Proteomes" id="UP000326912"/>
    </source>
</evidence>
<feature type="transmembrane region" description="Helical" evidence="1">
    <location>
        <begin position="112"/>
        <end position="131"/>
    </location>
</feature>
<reference evidence="2 3" key="1">
    <citation type="submission" date="2019-10" db="EMBL/GenBank/DDBJ databases">
        <title>Dictyobacter vulcani sp. nov., within the class Ktedonobacteria, isolated from soil of volcanic Mt. Zao.</title>
        <authorList>
            <person name="Zheng Y."/>
            <person name="Wang C.M."/>
            <person name="Sakai Y."/>
            <person name="Abe K."/>
            <person name="Yokota A."/>
            <person name="Yabe S."/>
        </authorList>
    </citation>
    <scope>NUCLEOTIDE SEQUENCE [LARGE SCALE GENOMIC DNA]</scope>
    <source>
        <strain evidence="2 3">W12</strain>
    </source>
</reference>
<dbReference type="Proteomes" id="UP000326912">
    <property type="component" value="Unassembled WGS sequence"/>
</dbReference>
<keyword evidence="3" id="KW-1185">Reference proteome</keyword>
<name>A0A5J4KTD8_9CHLR</name>
<feature type="transmembrane region" description="Helical" evidence="1">
    <location>
        <begin position="9"/>
        <end position="29"/>
    </location>
</feature>
<evidence type="ECO:0000313" key="2">
    <source>
        <dbReference type="EMBL" id="GER90432.1"/>
    </source>
</evidence>
<evidence type="ECO:0008006" key="4">
    <source>
        <dbReference type="Google" id="ProtNLM"/>
    </source>
</evidence>
<sequence>MQKRLFSRYVFLALLLTLLSSLIVTGFYLNHPRAEVLPDSWSYLYVVNLISNTGQLVNFWRLPFYPLFISAIYAVMGQGNIEAVSIAQAILFVVATLEVYVIAALVFKRAWLALIMGLLVGANLTLLSYVKPLMTEGIGLWLLVSLTLTTVLFLKTFQRRLLWLSMGWMLLLFMTRPEWLYLPPFILAYVL</sequence>
<keyword evidence="1" id="KW-0812">Transmembrane</keyword>
<keyword evidence="1" id="KW-0472">Membrane</keyword>
<gene>
    <name evidence="2" type="ORF">KDW_45940</name>
</gene>
<dbReference type="EMBL" id="BKZW01000002">
    <property type="protein sequence ID" value="GER90432.1"/>
    <property type="molecule type" value="Genomic_DNA"/>
</dbReference>
<accession>A0A5J4KTD8</accession>
<protein>
    <recommendedName>
        <fullName evidence="4">Glycosyltransferase RgtA/B/C/D-like domain-containing protein</fullName>
    </recommendedName>
</protein>
<comment type="caution">
    <text evidence="2">The sequence shown here is derived from an EMBL/GenBank/DDBJ whole genome shotgun (WGS) entry which is preliminary data.</text>
</comment>
<proteinExistence type="predicted"/>
<evidence type="ECO:0000256" key="1">
    <source>
        <dbReference type="SAM" id="Phobius"/>
    </source>
</evidence>
<feature type="transmembrane region" description="Helical" evidence="1">
    <location>
        <begin position="161"/>
        <end position="182"/>
    </location>
</feature>
<keyword evidence="1" id="KW-1133">Transmembrane helix</keyword>
<dbReference type="RefSeq" id="WP_151758178.1">
    <property type="nucleotide sequence ID" value="NZ_BKZW01000002.1"/>
</dbReference>
<dbReference type="AlphaFoldDB" id="A0A5J4KTD8"/>